<dbReference type="PANTHER" id="PTHR13906">
    <property type="entry name" value="PORCUPINE"/>
    <property type="match status" value="1"/>
</dbReference>
<evidence type="ECO:0000313" key="9">
    <source>
        <dbReference type="EMBL" id="PRP88159.1"/>
    </source>
</evidence>
<dbReference type="EMBL" id="MDYQ01000013">
    <property type="protein sequence ID" value="PRP88159.1"/>
    <property type="molecule type" value="Genomic_DNA"/>
</dbReference>
<feature type="region of interest" description="Disordered" evidence="7">
    <location>
        <begin position="517"/>
        <end position="561"/>
    </location>
</feature>
<sequence length="561" mass="63997">MNSSLPGAGVSPKKKKTHNAHNMQPFTSLFEWLSACIGFLPPDFVRLLFMFFISYPLAYFYIKLPTVNSRHWYGILISFFYLCCIFDLYGGYLHVLASSLFTYVASKYLRHQGRLMPWIVTVVTMIHLVWLHAGRQFFYIVSPEVIEITGTSMVLVMKLSAYAWNVYDGTSKEELTPYQEEKKLSEIPPLLEYLGFVFYFPGLMVGPSIEYMDYRKFTDLSMFSADADKLVRKSETEEKEVSVNGKTQRIKIPNSKRTAAKSLLLGVFFFGIFGAFGPKFSYDQVLKSSWDDTSVFYRMMFIQLSGIISRCKFYGAWCLSEGSCILSGLGFNGFSKEGYPIFERCKNIDIYRIETADNIRNILDGWNKNTNRWLRQYIYLRVTPKGRKPGFISSQITFAMSALWHGLFPGYLLAFVGAGFGVFSAQLMRRYVRPLLLNSDGSGKGLKVVYDVIGTIATVSIINYLASSFMLLKFGPCVSLYWRVGLYGHILILIPILFNLAGGFKYLSRSLGVRPQKSETTSEREKQKPVENLPKLLSEPMFKNVSAPWQNSPQLPTDKTE</sequence>
<feature type="transmembrane region" description="Helical" evidence="8">
    <location>
        <begin position="486"/>
        <end position="507"/>
    </location>
</feature>
<dbReference type="PANTHER" id="PTHR13906:SF4">
    <property type="entry name" value="LYSOPHOSPHOLIPID ACYLTRANSFERASE 6"/>
    <property type="match status" value="1"/>
</dbReference>
<dbReference type="STRING" id="1890364.A0A2P6NW27"/>
<accession>A0A2P6NW27</accession>
<dbReference type="GO" id="GO:0030258">
    <property type="term" value="P:lipid modification"/>
    <property type="evidence" value="ECO:0007669"/>
    <property type="project" value="TreeGrafter"/>
</dbReference>
<name>A0A2P6NW27_9EUKA</name>
<keyword evidence="5 8" id="KW-0472">Membrane</keyword>
<reference evidence="9 10" key="1">
    <citation type="journal article" date="2018" name="Genome Biol. Evol.">
        <title>Multiple Roots of Fruiting Body Formation in Amoebozoa.</title>
        <authorList>
            <person name="Hillmann F."/>
            <person name="Forbes G."/>
            <person name="Novohradska S."/>
            <person name="Ferling I."/>
            <person name="Riege K."/>
            <person name="Groth M."/>
            <person name="Westermann M."/>
            <person name="Marz M."/>
            <person name="Spaller T."/>
            <person name="Winckler T."/>
            <person name="Schaap P."/>
            <person name="Glockner G."/>
        </authorList>
    </citation>
    <scope>NUCLEOTIDE SEQUENCE [LARGE SCALE GENOMIC DNA]</scope>
    <source>
        <strain evidence="9 10">Jena</strain>
    </source>
</reference>
<dbReference type="OrthoDB" id="286734at2759"/>
<feature type="transmembrane region" description="Helical" evidence="8">
    <location>
        <begin position="258"/>
        <end position="277"/>
    </location>
</feature>
<organism evidence="9 10">
    <name type="scientific">Planoprotostelium fungivorum</name>
    <dbReference type="NCBI Taxonomy" id="1890364"/>
    <lineage>
        <taxon>Eukaryota</taxon>
        <taxon>Amoebozoa</taxon>
        <taxon>Evosea</taxon>
        <taxon>Variosea</taxon>
        <taxon>Cavosteliida</taxon>
        <taxon>Cavosteliaceae</taxon>
        <taxon>Planoprotostelium</taxon>
    </lineage>
</organism>
<keyword evidence="2 9" id="KW-0808">Transferase</keyword>
<dbReference type="GO" id="GO:0047184">
    <property type="term" value="F:1-acylglycerophosphocholine O-acyltransferase activity"/>
    <property type="evidence" value="ECO:0007669"/>
    <property type="project" value="TreeGrafter"/>
</dbReference>
<proteinExistence type="predicted"/>
<evidence type="ECO:0000256" key="1">
    <source>
        <dbReference type="ARBA" id="ARBA00004141"/>
    </source>
</evidence>
<evidence type="ECO:0000256" key="8">
    <source>
        <dbReference type="SAM" id="Phobius"/>
    </source>
</evidence>
<dbReference type="InterPro" id="IPR049941">
    <property type="entry name" value="LPLAT_7/PORCN-like"/>
</dbReference>
<evidence type="ECO:0000256" key="7">
    <source>
        <dbReference type="SAM" id="MobiDB-lite"/>
    </source>
</evidence>
<protein>
    <submittedName>
        <fullName evidence="9">Membrane-bound O-acyltransferase</fullName>
    </submittedName>
</protein>
<dbReference type="InParanoid" id="A0A2P6NW27"/>
<keyword evidence="3 8" id="KW-0812">Transmembrane</keyword>
<feature type="compositionally biased region" description="Polar residues" evidence="7">
    <location>
        <begin position="547"/>
        <end position="561"/>
    </location>
</feature>
<keyword evidence="6 9" id="KW-0012">Acyltransferase</keyword>
<feature type="transmembrane region" description="Helical" evidence="8">
    <location>
        <begin position="448"/>
        <end position="466"/>
    </location>
</feature>
<dbReference type="GO" id="GO:0046474">
    <property type="term" value="P:glycerophospholipid biosynthetic process"/>
    <property type="evidence" value="ECO:0007669"/>
    <property type="project" value="TreeGrafter"/>
</dbReference>
<evidence type="ECO:0000256" key="3">
    <source>
        <dbReference type="ARBA" id="ARBA00022692"/>
    </source>
</evidence>
<evidence type="ECO:0000313" key="10">
    <source>
        <dbReference type="Proteomes" id="UP000241769"/>
    </source>
</evidence>
<feature type="transmembrane region" description="Helical" evidence="8">
    <location>
        <begin position="115"/>
        <end position="133"/>
    </location>
</feature>
<comment type="subcellular location">
    <subcellularLocation>
        <location evidence="1">Membrane</location>
        <topology evidence="1">Multi-pass membrane protein</topology>
    </subcellularLocation>
</comment>
<dbReference type="AlphaFoldDB" id="A0A2P6NW27"/>
<feature type="transmembrane region" description="Helical" evidence="8">
    <location>
        <begin position="44"/>
        <end position="62"/>
    </location>
</feature>
<dbReference type="Proteomes" id="UP000241769">
    <property type="component" value="Unassembled WGS sequence"/>
</dbReference>
<evidence type="ECO:0000256" key="5">
    <source>
        <dbReference type="ARBA" id="ARBA00023136"/>
    </source>
</evidence>
<evidence type="ECO:0000256" key="2">
    <source>
        <dbReference type="ARBA" id="ARBA00022679"/>
    </source>
</evidence>
<gene>
    <name evidence="9" type="ORF">PROFUN_03982</name>
</gene>
<feature type="transmembrane region" description="Helical" evidence="8">
    <location>
        <begin position="74"/>
        <end position="95"/>
    </location>
</feature>
<dbReference type="InterPro" id="IPR004299">
    <property type="entry name" value="MBOAT_fam"/>
</dbReference>
<evidence type="ECO:0000256" key="6">
    <source>
        <dbReference type="ARBA" id="ARBA00023315"/>
    </source>
</evidence>
<feature type="transmembrane region" description="Helical" evidence="8">
    <location>
        <begin position="187"/>
        <end position="206"/>
    </location>
</feature>
<feature type="transmembrane region" description="Helical" evidence="8">
    <location>
        <begin position="145"/>
        <end position="167"/>
    </location>
</feature>
<dbReference type="GO" id="GO:0003841">
    <property type="term" value="F:1-acylglycerol-3-phosphate O-acyltransferase activity"/>
    <property type="evidence" value="ECO:0007669"/>
    <property type="project" value="TreeGrafter"/>
</dbReference>
<keyword evidence="10" id="KW-1185">Reference proteome</keyword>
<keyword evidence="4 8" id="KW-1133">Transmembrane helix</keyword>
<dbReference type="GO" id="GO:0016020">
    <property type="term" value="C:membrane"/>
    <property type="evidence" value="ECO:0007669"/>
    <property type="project" value="UniProtKB-SubCell"/>
</dbReference>
<evidence type="ECO:0000256" key="4">
    <source>
        <dbReference type="ARBA" id="ARBA00022989"/>
    </source>
</evidence>
<feature type="compositionally biased region" description="Basic and acidic residues" evidence="7">
    <location>
        <begin position="517"/>
        <end position="529"/>
    </location>
</feature>
<dbReference type="Pfam" id="PF03062">
    <property type="entry name" value="MBOAT"/>
    <property type="match status" value="1"/>
</dbReference>
<feature type="transmembrane region" description="Helical" evidence="8">
    <location>
        <begin position="408"/>
        <end position="427"/>
    </location>
</feature>
<comment type="caution">
    <text evidence="9">The sequence shown here is derived from an EMBL/GenBank/DDBJ whole genome shotgun (WGS) entry which is preliminary data.</text>
</comment>
<dbReference type="GO" id="GO:0005783">
    <property type="term" value="C:endoplasmic reticulum"/>
    <property type="evidence" value="ECO:0007669"/>
    <property type="project" value="TreeGrafter"/>
</dbReference>